<reference evidence="2" key="1">
    <citation type="submission" date="2016-10" db="EMBL/GenBank/DDBJ databases">
        <authorList>
            <person name="Varghese N."/>
            <person name="Submissions S."/>
        </authorList>
    </citation>
    <scope>NUCLEOTIDE SEQUENCE [LARGE SCALE GENOMIC DNA]</scope>
    <source>
        <strain evidence="2">DSM 25730</strain>
    </source>
</reference>
<proteinExistence type="predicted"/>
<dbReference type="EMBL" id="FOMI01000003">
    <property type="protein sequence ID" value="SFD07596.1"/>
    <property type="molecule type" value="Genomic_DNA"/>
</dbReference>
<organism evidence="1 2">
    <name type="scientific">Algibacter pectinivorans</name>
    <dbReference type="NCBI Taxonomy" id="870482"/>
    <lineage>
        <taxon>Bacteria</taxon>
        <taxon>Pseudomonadati</taxon>
        <taxon>Bacteroidota</taxon>
        <taxon>Flavobacteriia</taxon>
        <taxon>Flavobacteriales</taxon>
        <taxon>Flavobacteriaceae</taxon>
        <taxon>Algibacter</taxon>
    </lineage>
</organism>
<evidence type="ECO:0000313" key="2">
    <source>
        <dbReference type="Proteomes" id="UP000199439"/>
    </source>
</evidence>
<dbReference type="Gene3D" id="3.40.50.1110">
    <property type="entry name" value="SGNH hydrolase"/>
    <property type="match status" value="1"/>
</dbReference>
<evidence type="ECO:0000313" key="1">
    <source>
        <dbReference type="EMBL" id="SFD07596.1"/>
    </source>
</evidence>
<dbReference type="AlphaFoldDB" id="A0A1I1PD06"/>
<accession>A0A1I1PD06</accession>
<dbReference type="InterPro" id="IPR036514">
    <property type="entry name" value="SGNH_hydro_sf"/>
</dbReference>
<dbReference type="Proteomes" id="UP000199439">
    <property type="component" value="Unassembled WGS sequence"/>
</dbReference>
<dbReference type="OrthoDB" id="869432at2"/>
<dbReference type="SUPFAM" id="SSF52266">
    <property type="entry name" value="SGNH hydrolase"/>
    <property type="match status" value="1"/>
</dbReference>
<gene>
    <name evidence="1" type="ORF">SAMN04487987_103390</name>
</gene>
<dbReference type="STRING" id="870482.SAMN04487987_103390"/>
<name>A0A1I1PD06_9FLAO</name>
<sequence length="311" mass="36642">MNLKNIEYIVKTITLVLIFTYLTDKVVFFSLNKISDKVFTGQSIGKLNHYIVLKDSLDFVVFGSSRANRNLNPEIISKNSFNMGADGRKLSFAATLIKILPRKKEQTVLLHIDPEKAYLKNYKGDDIQVLGTKYHRNPLIKNEIDKLEQADRFQKFYWSLGYNRTVLGIIKNYLHPNYNYKNYSGFDPIFVTENQKNIFKNILKNEASVKCENVFVINEIYKNYLSELKLFCDQNNKKLILFTSPKYNDQCKEDNLKFSQTMENMGLTYLDMTDYFKKNNLFEYWKDKIHLSNYGAEIFTEEFKQLLIEIK</sequence>
<dbReference type="GO" id="GO:0016788">
    <property type="term" value="F:hydrolase activity, acting on ester bonds"/>
    <property type="evidence" value="ECO:0007669"/>
    <property type="project" value="UniProtKB-ARBA"/>
</dbReference>
<keyword evidence="2" id="KW-1185">Reference proteome</keyword>
<dbReference type="RefSeq" id="WP_092850781.1">
    <property type="nucleotide sequence ID" value="NZ_FOMI01000003.1"/>
</dbReference>
<protein>
    <submittedName>
        <fullName evidence="1">Uncharacterized protein</fullName>
    </submittedName>
</protein>